<accession>A0A852RRR0</accession>
<dbReference type="AlphaFoldDB" id="A0A852RRR0"/>
<dbReference type="Proteomes" id="UP000582231">
    <property type="component" value="Unassembled WGS sequence"/>
</dbReference>
<proteinExistence type="predicted"/>
<evidence type="ECO:0000256" key="1">
    <source>
        <dbReference type="SAM" id="SignalP"/>
    </source>
</evidence>
<name>A0A852RRR0_9ACTN</name>
<feature type="chain" id="PRO_5032474075" evidence="1">
    <location>
        <begin position="27"/>
        <end position="182"/>
    </location>
</feature>
<dbReference type="RefSeq" id="WP_179726852.1">
    <property type="nucleotide sequence ID" value="NZ_BAABEF010000001.1"/>
</dbReference>
<organism evidence="2 3">
    <name type="scientific">Nocardioides kongjuensis</name>
    <dbReference type="NCBI Taxonomy" id="349522"/>
    <lineage>
        <taxon>Bacteria</taxon>
        <taxon>Bacillati</taxon>
        <taxon>Actinomycetota</taxon>
        <taxon>Actinomycetes</taxon>
        <taxon>Propionibacteriales</taxon>
        <taxon>Nocardioidaceae</taxon>
        <taxon>Nocardioides</taxon>
    </lineage>
</organism>
<evidence type="ECO:0000313" key="3">
    <source>
        <dbReference type="Proteomes" id="UP000582231"/>
    </source>
</evidence>
<gene>
    <name evidence="2" type="ORF">BJ958_002170</name>
</gene>
<feature type="signal peptide" evidence="1">
    <location>
        <begin position="1"/>
        <end position="26"/>
    </location>
</feature>
<reference evidence="2 3" key="1">
    <citation type="submission" date="2020-07" db="EMBL/GenBank/DDBJ databases">
        <title>Sequencing the genomes of 1000 actinobacteria strains.</title>
        <authorList>
            <person name="Klenk H.-P."/>
        </authorList>
    </citation>
    <scope>NUCLEOTIDE SEQUENCE [LARGE SCALE GENOMIC DNA]</scope>
    <source>
        <strain evidence="2 3">DSM 19082</strain>
    </source>
</reference>
<comment type="caution">
    <text evidence="2">The sequence shown here is derived from an EMBL/GenBank/DDBJ whole genome shotgun (WGS) entry which is preliminary data.</text>
</comment>
<sequence length="182" mass="19322">MKTITRTRRTAALLLTGALAAVPALALSTADATAGTSRQAAHHGDRVAAIRAATAKYHDIDVALADGYVPVSECVESPEGAMGVHYMNPALAGAPVDLRHPAFLLYLPGRDGMRLVGVEYFKADADQDLATDEDRPSLLGHEFDGPMPGHGPGAPVHYDLHVWTWAHNPDGMFAEFNPALSC</sequence>
<keyword evidence="3" id="KW-1185">Reference proteome</keyword>
<protein>
    <submittedName>
        <fullName evidence="2">Uncharacterized protein</fullName>
    </submittedName>
</protein>
<evidence type="ECO:0000313" key="2">
    <source>
        <dbReference type="EMBL" id="NYD30624.1"/>
    </source>
</evidence>
<keyword evidence="1" id="KW-0732">Signal</keyword>
<dbReference type="EMBL" id="JACCBF010000001">
    <property type="protein sequence ID" value="NYD30624.1"/>
    <property type="molecule type" value="Genomic_DNA"/>
</dbReference>